<reference evidence="1" key="2">
    <citation type="journal article" date="2022" name="Microbiol. Resour. Announc.">
        <title>Metagenome Sequencing to Explore Phylogenomics of Terrestrial Cyanobacteria.</title>
        <authorList>
            <person name="Ward R.D."/>
            <person name="Stajich J.E."/>
            <person name="Johansen J.R."/>
            <person name="Huntemann M."/>
            <person name="Clum A."/>
            <person name="Foster B."/>
            <person name="Foster B."/>
            <person name="Roux S."/>
            <person name="Palaniappan K."/>
            <person name="Varghese N."/>
            <person name="Mukherjee S."/>
            <person name="Reddy T.B.K."/>
            <person name="Daum C."/>
            <person name="Copeland A."/>
            <person name="Chen I.A."/>
            <person name="Ivanova N.N."/>
            <person name="Kyrpides N.C."/>
            <person name="Shapiro N."/>
            <person name="Eloe-Fadrosh E.A."/>
            <person name="Pietrasiak N."/>
        </authorList>
    </citation>
    <scope>NUCLEOTIDE SEQUENCE</scope>
    <source>
        <strain evidence="1">UHER 2000/2452</strain>
    </source>
</reference>
<dbReference type="EMBL" id="JAHHHD010000031">
    <property type="protein sequence ID" value="MBW4661165.1"/>
    <property type="molecule type" value="Genomic_DNA"/>
</dbReference>
<gene>
    <name evidence="1" type="ORF">KME15_21015</name>
</gene>
<name>A0A951QEN2_9CYAN</name>
<dbReference type="Proteomes" id="UP000757435">
    <property type="component" value="Unassembled WGS sequence"/>
</dbReference>
<accession>A0A951QEN2</accession>
<dbReference type="AlphaFoldDB" id="A0A951QEN2"/>
<organism evidence="1 2">
    <name type="scientific">Drouetiella hepatica Uher 2000/2452</name>
    <dbReference type="NCBI Taxonomy" id="904376"/>
    <lineage>
        <taxon>Bacteria</taxon>
        <taxon>Bacillati</taxon>
        <taxon>Cyanobacteriota</taxon>
        <taxon>Cyanophyceae</taxon>
        <taxon>Oculatellales</taxon>
        <taxon>Oculatellaceae</taxon>
        <taxon>Drouetiella</taxon>
    </lineage>
</organism>
<evidence type="ECO:0000313" key="2">
    <source>
        <dbReference type="Proteomes" id="UP000757435"/>
    </source>
</evidence>
<proteinExistence type="predicted"/>
<protein>
    <submittedName>
        <fullName evidence="1">Uncharacterized protein</fullName>
    </submittedName>
</protein>
<evidence type="ECO:0000313" key="1">
    <source>
        <dbReference type="EMBL" id="MBW4661165.1"/>
    </source>
</evidence>
<comment type="caution">
    <text evidence="1">The sequence shown here is derived from an EMBL/GenBank/DDBJ whole genome shotgun (WGS) entry which is preliminary data.</text>
</comment>
<sequence length="142" mass="15299">MHRILPIFILSVLGISVTPLVGALPSIAYRQMASTVGASMHLEPHDMPRAKQSSPTWFVLTQRGGSLIPAGNCACQVAVYNSSHQVIAQSLPLSTVLVETHQAISTTMNFPNPGTYTVVLSGRSKDESFHPFELTFPVIVSP</sequence>
<reference evidence="1" key="1">
    <citation type="submission" date="2021-05" db="EMBL/GenBank/DDBJ databases">
        <authorList>
            <person name="Pietrasiak N."/>
            <person name="Ward R."/>
            <person name="Stajich J.E."/>
            <person name="Kurbessoian T."/>
        </authorList>
    </citation>
    <scope>NUCLEOTIDE SEQUENCE</scope>
    <source>
        <strain evidence="1">UHER 2000/2452</strain>
    </source>
</reference>